<dbReference type="Pfam" id="PF13649">
    <property type="entry name" value="Methyltransf_25"/>
    <property type="match status" value="1"/>
</dbReference>
<feature type="compositionally biased region" description="Pro residues" evidence="4">
    <location>
        <begin position="1"/>
        <end position="16"/>
    </location>
</feature>
<accession>A0A5C5YA32</accession>
<keyword evidence="3" id="KW-0949">S-adenosyl-L-methionine</keyword>
<dbReference type="InterPro" id="IPR041698">
    <property type="entry name" value="Methyltransf_25"/>
</dbReference>
<dbReference type="GO" id="GO:0032259">
    <property type="term" value="P:methylation"/>
    <property type="evidence" value="ECO:0007669"/>
    <property type="project" value="UniProtKB-KW"/>
</dbReference>
<reference evidence="6 7" key="1">
    <citation type="submission" date="2019-02" db="EMBL/GenBank/DDBJ databases">
        <title>Deep-cultivation of Planctomycetes and their phenomic and genomic characterization uncovers novel biology.</title>
        <authorList>
            <person name="Wiegand S."/>
            <person name="Jogler M."/>
            <person name="Boedeker C."/>
            <person name="Pinto D."/>
            <person name="Vollmers J."/>
            <person name="Rivas-Marin E."/>
            <person name="Kohn T."/>
            <person name="Peeters S.H."/>
            <person name="Heuer A."/>
            <person name="Rast P."/>
            <person name="Oberbeckmann S."/>
            <person name="Bunk B."/>
            <person name="Jeske O."/>
            <person name="Meyerdierks A."/>
            <person name="Storesund J.E."/>
            <person name="Kallscheuer N."/>
            <person name="Luecker S."/>
            <person name="Lage O.M."/>
            <person name="Pohl T."/>
            <person name="Merkel B.J."/>
            <person name="Hornburger P."/>
            <person name="Mueller R.-W."/>
            <person name="Bruemmer F."/>
            <person name="Labrenz M."/>
            <person name="Spormann A.M."/>
            <person name="Op Den Camp H."/>
            <person name="Overmann J."/>
            <person name="Amann R."/>
            <person name="Jetten M.S.M."/>
            <person name="Mascher T."/>
            <person name="Medema M.H."/>
            <person name="Devos D.P."/>
            <person name="Kaster A.-K."/>
            <person name="Ovreas L."/>
            <person name="Rohde M."/>
            <person name="Galperin M.Y."/>
            <person name="Jogler C."/>
        </authorList>
    </citation>
    <scope>NUCLEOTIDE SEQUENCE [LARGE SCALE GENOMIC DNA]</scope>
    <source>
        <strain evidence="6 7">Pan14r</strain>
    </source>
</reference>
<dbReference type="PANTHER" id="PTHR43464">
    <property type="entry name" value="METHYLTRANSFERASE"/>
    <property type="match status" value="1"/>
</dbReference>
<dbReference type="EMBL" id="SJPL01000001">
    <property type="protein sequence ID" value="TWT71683.1"/>
    <property type="molecule type" value="Genomic_DNA"/>
</dbReference>
<dbReference type="EC" id="2.1.1.11" evidence="6"/>
<dbReference type="OrthoDB" id="9804312at2"/>
<dbReference type="CDD" id="cd02440">
    <property type="entry name" value="AdoMet_MTases"/>
    <property type="match status" value="1"/>
</dbReference>
<evidence type="ECO:0000256" key="1">
    <source>
        <dbReference type="ARBA" id="ARBA00022603"/>
    </source>
</evidence>
<dbReference type="Gene3D" id="3.40.50.150">
    <property type="entry name" value="Vaccinia Virus protein VP39"/>
    <property type="match status" value="1"/>
</dbReference>
<gene>
    <name evidence="6" type="primary">bchM</name>
    <name evidence="6" type="ORF">Pan14r_39940</name>
</gene>
<evidence type="ECO:0000256" key="3">
    <source>
        <dbReference type="ARBA" id="ARBA00022691"/>
    </source>
</evidence>
<feature type="domain" description="Methyltransferase" evidence="5">
    <location>
        <begin position="70"/>
        <end position="177"/>
    </location>
</feature>
<evidence type="ECO:0000259" key="5">
    <source>
        <dbReference type="Pfam" id="PF13649"/>
    </source>
</evidence>
<organism evidence="6 7">
    <name type="scientific">Crateriforma conspicua</name>
    <dbReference type="NCBI Taxonomy" id="2527996"/>
    <lineage>
        <taxon>Bacteria</taxon>
        <taxon>Pseudomonadati</taxon>
        <taxon>Planctomycetota</taxon>
        <taxon>Planctomycetia</taxon>
        <taxon>Planctomycetales</taxon>
        <taxon>Planctomycetaceae</taxon>
        <taxon>Crateriforma</taxon>
    </lineage>
</organism>
<feature type="region of interest" description="Disordered" evidence="4">
    <location>
        <begin position="1"/>
        <end position="21"/>
    </location>
</feature>
<evidence type="ECO:0000256" key="2">
    <source>
        <dbReference type="ARBA" id="ARBA00022679"/>
    </source>
</evidence>
<keyword evidence="2 6" id="KW-0808">Transferase</keyword>
<evidence type="ECO:0000313" key="7">
    <source>
        <dbReference type="Proteomes" id="UP000317238"/>
    </source>
</evidence>
<comment type="caution">
    <text evidence="6">The sequence shown here is derived from an EMBL/GenBank/DDBJ whole genome shotgun (WGS) entry which is preliminary data.</text>
</comment>
<name>A0A5C5YA32_9PLAN</name>
<dbReference type="RefSeq" id="WP_146439952.1">
    <property type="nucleotide sequence ID" value="NZ_SJPL01000001.1"/>
</dbReference>
<dbReference type="SUPFAM" id="SSF53335">
    <property type="entry name" value="S-adenosyl-L-methionine-dependent methyltransferases"/>
    <property type="match status" value="1"/>
</dbReference>
<evidence type="ECO:0000313" key="6">
    <source>
        <dbReference type="EMBL" id="TWT71683.1"/>
    </source>
</evidence>
<dbReference type="AlphaFoldDB" id="A0A5C5YA32"/>
<dbReference type="InterPro" id="IPR029063">
    <property type="entry name" value="SAM-dependent_MTases_sf"/>
</dbReference>
<protein>
    <submittedName>
        <fullName evidence="6">Magnesium-protoporphyrin O-methyltransferase</fullName>
        <ecNumber evidence="6">2.1.1.11</ecNumber>
    </submittedName>
</protein>
<evidence type="ECO:0000256" key="4">
    <source>
        <dbReference type="SAM" id="MobiDB-lite"/>
    </source>
</evidence>
<dbReference type="PANTHER" id="PTHR43464:SF19">
    <property type="entry name" value="UBIQUINONE BIOSYNTHESIS O-METHYLTRANSFERASE, MITOCHONDRIAL"/>
    <property type="match status" value="1"/>
</dbReference>
<keyword evidence="1 6" id="KW-0489">Methyltransferase</keyword>
<proteinExistence type="predicted"/>
<dbReference type="Proteomes" id="UP000317238">
    <property type="component" value="Unassembled WGS sequence"/>
</dbReference>
<dbReference type="GO" id="GO:0046406">
    <property type="term" value="F:magnesium protoporphyrin IX methyltransferase activity"/>
    <property type="evidence" value="ECO:0007669"/>
    <property type="project" value="UniProtKB-EC"/>
</dbReference>
<sequence>MTDLKQPPPDPTPPQWRRPRGVAPGTWQYLHQRTIAVHYDAFVADTPLCHLDDEFLAELFPRRETAGCRVADLGCGTGRSAIPLARRGYDVVAIDLSRPMLQNLMRRVTQEIPTDSQPDSPVGRIFPVQANLVELDSLADDSIDHTICMFSTLGMIQGRANRNAVLQHGRRMTRNGGRLVIHVHHRAAWFAEPGGMRRWLASAVKAWTRKDHEFGDHVYAYRGLSQMFLHRFSQREITTAVRQAGWTVDQVHRIAADGTGFLSRRPRLPSKIGGFIVVAQ</sequence>
<keyword evidence="7" id="KW-1185">Reference proteome</keyword>